<proteinExistence type="predicted"/>
<dbReference type="eggNOG" id="ENOG502TKJ4">
    <property type="taxonomic scope" value="Eukaryota"/>
</dbReference>
<keyword evidence="1" id="KW-1133">Transmembrane helix</keyword>
<evidence type="ECO:0000313" key="2">
    <source>
        <dbReference type="Proteomes" id="UP000095282"/>
    </source>
</evidence>
<keyword evidence="1" id="KW-0812">Transmembrane</keyword>
<keyword evidence="2" id="KW-1185">Reference proteome</keyword>
<accession>A0A1I7U7R5</accession>
<evidence type="ECO:0000313" key="3">
    <source>
        <dbReference type="WBParaSite" id="Csp11.Scaffold629.g15705.t1"/>
    </source>
</evidence>
<reference evidence="3" key="1">
    <citation type="submission" date="2016-11" db="UniProtKB">
        <authorList>
            <consortium name="WormBaseParasite"/>
        </authorList>
    </citation>
    <scope>IDENTIFICATION</scope>
</reference>
<sequence length="191" mass="21163">MSDSLDTVTLLPGSPIKRLSPKEQGKLRGIAKSILFGDVLFLLLFTTLFYNLTPIGSDENENLALSIAHTFSIGFTVTMKACLLVSMIHLIQLINNGSFEATKSARNVSRLHYCRFIFSLLIAAIYATKTVEVNSKSIVFALGIILIFADIAFSAFSLIPLMDVVHDIDRFLMTDEDLERERALFEPVADA</sequence>
<dbReference type="AlphaFoldDB" id="A0A1I7U7R5"/>
<organism evidence="2 3">
    <name type="scientific">Caenorhabditis tropicalis</name>
    <dbReference type="NCBI Taxonomy" id="1561998"/>
    <lineage>
        <taxon>Eukaryota</taxon>
        <taxon>Metazoa</taxon>
        <taxon>Ecdysozoa</taxon>
        <taxon>Nematoda</taxon>
        <taxon>Chromadorea</taxon>
        <taxon>Rhabditida</taxon>
        <taxon>Rhabditina</taxon>
        <taxon>Rhabditomorpha</taxon>
        <taxon>Rhabditoidea</taxon>
        <taxon>Rhabditidae</taxon>
        <taxon>Peloderinae</taxon>
        <taxon>Caenorhabditis</taxon>
    </lineage>
</organism>
<evidence type="ECO:0000256" key="1">
    <source>
        <dbReference type="SAM" id="Phobius"/>
    </source>
</evidence>
<feature type="transmembrane region" description="Helical" evidence="1">
    <location>
        <begin position="112"/>
        <end position="131"/>
    </location>
</feature>
<feature type="transmembrane region" description="Helical" evidence="1">
    <location>
        <begin position="30"/>
        <end position="50"/>
    </location>
</feature>
<keyword evidence="1" id="KW-0472">Membrane</keyword>
<feature type="transmembrane region" description="Helical" evidence="1">
    <location>
        <begin position="137"/>
        <end position="161"/>
    </location>
</feature>
<dbReference type="Proteomes" id="UP000095282">
    <property type="component" value="Unplaced"/>
</dbReference>
<protein>
    <submittedName>
        <fullName evidence="3">DUF2214 domain-containing protein</fullName>
    </submittedName>
</protein>
<name>A0A1I7U7R5_9PELO</name>
<feature type="transmembrane region" description="Helical" evidence="1">
    <location>
        <begin position="70"/>
        <end position="91"/>
    </location>
</feature>
<dbReference type="WBParaSite" id="Csp11.Scaffold629.g15705.t1">
    <property type="protein sequence ID" value="Csp11.Scaffold629.g15705.t1"/>
    <property type="gene ID" value="Csp11.Scaffold629.g15705"/>
</dbReference>